<dbReference type="Gene3D" id="3.30.450.20">
    <property type="entry name" value="PAS domain"/>
    <property type="match status" value="1"/>
</dbReference>
<keyword evidence="1" id="KW-0812">Transmembrane</keyword>
<dbReference type="CDD" id="cd00130">
    <property type="entry name" value="PAS"/>
    <property type="match status" value="1"/>
</dbReference>
<dbReference type="CDD" id="cd01949">
    <property type="entry name" value="GGDEF"/>
    <property type="match status" value="1"/>
</dbReference>
<dbReference type="Proteomes" id="UP000325182">
    <property type="component" value="Unassembled WGS sequence"/>
</dbReference>
<dbReference type="PANTHER" id="PTHR45138">
    <property type="entry name" value="REGULATORY COMPONENTS OF SENSORY TRANSDUCTION SYSTEM"/>
    <property type="match status" value="1"/>
</dbReference>
<dbReference type="InterPro" id="IPR000160">
    <property type="entry name" value="GGDEF_dom"/>
</dbReference>
<dbReference type="InterPro" id="IPR035965">
    <property type="entry name" value="PAS-like_dom_sf"/>
</dbReference>
<dbReference type="InterPro" id="IPR043128">
    <property type="entry name" value="Rev_trsase/Diguanyl_cyclase"/>
</dbReference>
<feature type="transmembrane region" description="Helical" evidence="1">
    <location>
        <begin position="67"/>
        <end position="87"/>
    </location>
</feature>
<gene>
    <name evidence="4" type="ORF">FZC84_01345</name>
</gene>
<dbReference type="RefSeq" id="WP_148952692.1">
    <property type="nucleotide sequence ID" value="NZ_VTEG01000001.1"/>
</dbReference>
<proteinExistence type="predicted"/>
<dbReference type="Pfam" id="PF13426">
    <property type="entry name" value="PAS_9"/>
    <property type="match status" value="1"/>
</dbReference>
<dbReference type="AlphaFoldDB" id="A0A5D4MHV4"/>
<dbReference type="SUPFAM" id="SSF55785">
    <property type="entry name" value="PYP-like sensor domain (PAS domain)"/>
    <property type="match status" value="1"/>
</dbReference>
<comment type="caution">
    <text evidence="4">The sequence shown here is derived from an EMBL/GenBank/DDBJ whole genome shotgun (WGS) entry which is preliminary data.</text>
</comment>
<dbReference type="InterPro" id="IPR050469">
    <property type="entry name" value="Diguanylate_Cyclase"/>
</dbReference>
<dbReference type="InterPro" id="IPR029787">
    <property type="entry name" value="Nucleotide_cyclase"/>
</dbReference>
<dbReference type="FunFam" id="3.30.70.270:FF:000001">
    <property type="entry name" value="Diguanylate cyclase domain protein"/>
    <property type="match status" value="1"/>
</dbReference>
<accession>A0A5D4MHV4</accession>
<keyword evidence="1" id="KW-0472">Membrane</keyword>
<dbReference type="Gene3D" id="3.30.70.270">
    <property type="match status" value="1"/>
</dbReference>
<evidence type="ECO:0000313" key="4">
    <source>
        <dbReference type="EMBL" id="TYS01333.1"/>
    </source>
</evidence>
<dbReference type="Pfam" id="PF00990">
    <property type="entry name" value="GGDEF"/>
    <property type="match status" value="1"/>
</dbReference>
<feature type="transmembrane region" description="Helical" evidence="1">
    <location>
        <begin position="178"/>
        <end position="196"/>
    </location>
</feature>
<evidence type="ECO:0000313" key="5">
    <source>
        <dbReference type="Proteomes" id="UP000325182"/>
    </source>
</evidence>
<feature type="transmembrane region" description="Helical" evidence="1">
    <location>
        <begin position="146"/>
        <end position="166"/>
    </location>
</feature>
<dbReference type="PROSITE" id="PS50887">
    <property type="entry name" value="GGDEF"/>
    <property type="match status" value="1"/>
</dbReference>
<dbReference type="InterPro" id="IPR000700">
    <property type="entry name" value="PAS-assoc_C"/>
</dbReference>
<dbReference type="InterPro" id="IPR031621">
    <property type="entry name" value="HisKA_7TM"/>
</dbReference>
<dbReference type="Pfam" id="PF16927">
    <property type="entry name" value="HisKA_7TM"/>
    <property type="match status" value="1"/>
</dbReference>
<feature type="transmembrane region" description="Helical" evidence="1">
    <location>
        <begin position="99"/>
        <end position="116"/>
    </location>
</feature>
<dbReference type="PANTHER" id="PTHR45138:SF9">
    <property type="entry name" value="DIGUANYLATE CYCLASE DGCM-RELATED"/>
    <property type="match status" value="1"/>
</dbReference>
<feature type="transmembrane region" description="Helical" evidence="1">
    <location>
        <begin position="216"/>
        <end position="235"/>
    </location>
</feature>
<dbReference type="InterPro" id="IPR000014">
    <property type="entry name" value="PAS"/>
</dbReference>
<dbReference type="PROSITE" id="PS50113">
    <property type="entry name" value="PAC"/>
    <property type="match status" value="1"/>
</dbReference>
<dbReference type="SUPFAM" id="SSF55073">
    <property type="entry name" value="Nucleotide cyclase"/>
    <property type="match status" value="1"/>
</dbReference>
<feature type="domain" description="PAC" evidence="2">
    <location>
        <begin position="294"/>
        <end position="347"/>
    </location>
</feature>
<feature type="transmembrane region" description="Helical" evidence="1">
    <location>
        <begin position="6"/>
        <end position="27"/>
    </location>
</feature>
<dbReference type="SMART" id="SM00267">
    <property type="entry name" value="GGDEF"/>
    <property type="match status" value="1"/>
</dbReference>
<dbReference type="EMBL" id="VTEG01000001">
    <property type="protein sequence ID" value="TYS01333.1"/>
    <property type="molecule type" value="Genomic_DNA"/>
</dbReference>
<evidence type="ECO:0000259" key="3">
    <source>
        <dbReference type="PROSITE" id="PS50887"/>
    </source>
</evidence>
<dbReference type="GO" id="GO:0052621">
    <property type="term" value="F:diguanylate cyclase activity"/>
    <property type="evidence" value="ECO:0007669"/>
    <property type="project" value="TreeGrafter"/>
</dbReference>
<evidence type="ECO:0000259" key="2">
    <source>
        <dbReference type="PROSITE" id="PS50113"/>
    </source>
</evidence>
<dbReference type="NCBIfam" id="TIGR00254">
    <property type="entry name" value="GGDEF"/>
    <property type="match status" value="1"/>
</dbReference>
<name>A0A5D4MHV4_9BACI</name>
<feature type="domain" description="GGDEF" evidence="3">
    <location>
        <begin position="376"/>
        <end position="513"/>
    </location>
</feature>
<keyword evidence="1" id="KW-1133">Transmembrane helix</keyword>
<protein>
    <submittedName>
        <fullName evidence="4">Diguanylate cyclase</fullName>
    </submittedName>
</protein>
<organism evidence="4 5">
    <name type="scientific">Rossellomorea vietnamensis</name>
    <dbReference type="NCBI Taxonomy" id="218284"/>
    <lineage>
        <taxon>Bacteria</taxon>
        <taxon>Bacillati</taxon>
        <taxon>Bacillota</taxon>
        <taxon>Bacilli</taxon>
        <taxon>Bacillales</taxon>
        <taxon>Bacillaceae</taxon>
        <taxon>Rossellomorea</taxon>
    </lineage>
</organism>
<feature type="transmembrane region" description="Helical" evidence="1">
    <location>
        <begin position="39"/>
        <end position="55"/>
    </location>
</feature>
<reference evidence="4 5" key="1">
    <citation type="submission" date="2019-08" db="EMBL/GenBank/DDBJ databases">
        <title>Bacillus genomes from the desert of Cuatro Cienegas, Coahuila.</title>
        <authorList>
            <person name="Olmedo-Alvarez G."/>
        </authorList>
    </citation>
    <scope>NUCLEOTIDE SEQUENCE [LARGE SCALE GENOMIC DNA]</scope>
    <source>
        <strain evidence="4 5">CH128b_4D</strain>
    </source>
</reference>
<sequence length="525" mass="59391">MAEELLLYVLLIALAGVLSLGLSWFSYYKLQEAPGGRQYMIATLLSAVFAFAYAFELTSSTLMEVKFWLGAEYLVMPFIPGFLLWMCVRYAGIELRQRYLYLLFLPPIITVFTQHTNELHHLYYTSIQLREDLPFPIVELTYGPLFYVHALYLFLCLTTSIVLLLLQLKKAPFRFRMQIILMILGLFVPIVANYFYVNKYSDNGIDLGPVSMSLSFILHGIALFSYQMFNVLPIAREKVFDSMREGVVVLDQKGAVLDYNKAMLKVIPELNQLAVGKAIHKVLQDSELSRLICQGKECDYECTKNGTVEHYQVRFSPVFHKNKEVIGSIITFMNISERVLLQDKLKRLASYDGLTNVYNRTCFLENAESVVDSSVNGASLILFDIDHFKQVNDTFGHEAGDTVLSQVARTAESHLRPHDLLGRYGGEEFIILLPETPLEEAFLIANQLRITIASNLVKVDRKPVQVTSSFGISFISGKEGFSQESLKEAVGKADEALYAAKRNGRNNVQVFVEEQGLVFNSSGDK</sequence>
<evidence type="ECO:0000256" key="1">
    <source>
        <dbReference type="SAM" id="Phobius"/>
    </source>
</evidence>